<evidence type="ECO:0000313" key="1">
    <source>
        <dbReference type="EMBL" id="HIZ65633.1"/>
    </source>
</evidence>
<sequence>MSDLAATNCGCGCDDNCSGGMGRSGFGDCSCIIWVLLLLSCCGNGSVFGGNDGCGNDCSCIILILLLLCGCGNGRGFCC</sequence>
<comment type="caution">
    <text evidence="1">The sequence shown here is derived from an EMBL/GenBank/DDBJ whole genome shotgun (WGS) entry which is preliminary data.</text>
</comment>
<accession>A0A9D2JT08</accession>
<dbReference type="AlphaFoldDB" id="A0A9D2JT08"/>
<organism evidence="1 2">
    <name type="scientific">Candidatus Blautia pullicola</name>
    <dbReference type="NCBI Taxonomy" id="2838498"/>
    <lineage>
        <taxon>Bacteria</taxon>
        <taxon>Bacillati</taxon>
        <taxon>Bacillota</taxon>
        <taxon>Clostridia</taxon>
        <taxon>Lachnospirales</taxon>
        <taxon>Lachnospiraceae</taxon>
        <taxon>Blautia</taxon>
    </lineage>
</organism>
<dbReference type="EMBL" id="DXBG01000167">
    <property type="protein sequence ID" value="HIZ65633.1"/>
    <property type="molecule type" value="Genomic_DNA"/>
</dbReference>
<proteinExistence type="predicted"/>
<name>A0A9D2JT08_9FIRM</name>
<reference evidence="1" key="1">
    <citation type="journal article" date="2021" name="PeerJ">
        <title>Extensive microbial diversity within the chicken gut microbiome revealed by metagenomics and culture.</title>
        <authorList>
            <person name="Gilroy R."/>
            <person name="Ravi A."/>
            <person name="Getino M."/>
            <person name="Pursley I."/>
            <person name="Horton D.L."/>
            <person name="Alikhan N.F."/>
            <person name="Baker D."/>
            <person name="Gharbi K."/>
            <person name="Hall N."/>
            <person name="Watson M."/>
            <person name="Adriaenssens E.M."/>
            <person name="Foster-Nyarko E."/>
            <person name="Jarju S."/>
            <person name="Secka A."/>
            <person name="Antonio M."/>
            <person name="Oren A."/>
            <person name="Chaudhuri R.R."/>
            <person name="La Ragione R."/>
            <person name="Hildebrand F."/>
            <person name="Pallen M.J."/>
        </authorList>
    </citation>
    <scope>NUCLEOTIDE SEQUENCE</scope>
    <source>
        <strain evidence="1">1068</strain>
    </source>
</reference>
<dbReference type="Proteomes" id="UP000824056">
    <property type="component" value="Unassembled WGS sequence"/>
</dbReference>
<reference evidence="1" key="2">
    <citation type="submission" date="2021-04" db="EMBL/GenBank/DDBJ databases">
        <authorList>
            <person name="Gilroy R."/>
        </authorList>
    </citation>
    <scope>NUCLEOTIDE SEQUENCE</scope>
    <source>
        <strain evidence="1">1068</strain>
    </source>
</reference>
<gene>
    <name evidence="1" type="ORF">H9809_07020</name>
</gene>
<protein>
    <submittedName>
        <fullName evidence="1">Chorion class high-cysteine HCB protein 13</fullName>
    </submittedName>
</protein>
<evidence type="ECO:0000313" key="2">
    <source>
        <dbReference type="Proteomes" id="UP000824056"/>
    </source>
</evidence>